<dbReference type="OMA" id="VHAFSQK"/>
<organism evidence="3 4">
    <name type="scientific">Tilletiaria anomala (strain ATCC 24038 / CBS 436.72 / UBC 951)</name>
    <dbReference type="NCBI Taxonomy" id="1037660"/>
    <lineage>
        <taxon>Eukaryota</taxon>
        <taxon>Fungi</taxon>
        <taxon>Dikarya</taxon>
        <taxon>Basidiomycota</taxon>
        <taxon>Ustilaginomycotina</taxon>
        <taxon>Exobasidiomycetes</taxon>
        <taxon>Georgefischeriales</taxon>
        <taxon>Tilletiariaceae</taxon>
        <taxon>Tilletiaria</taxon>
    </lineage>
</organism>
<proteinExistence type="inferred from homology"/>
<keyword evidence="4" id="KW-1185">Reference proteome</keyword>
<dbReference type="PANTHER" id="PTHR46188">
    <property type="entry name" value="BOLA-LIKE PROTEIN 3"/>
    <property type="match status" value="1"/>
</dbReference>
<evidence type="ECO:0000256" key="1">
    <source>
        <dbReference type="ARBA" id="ARBA00005578"/>
    </source>
</evidence>
<dbReference type="SUPFAM" id="SSF82657">
    <property type="entry name" value="BolA-like"/>
    <property type="match status" value="1"/>
</dbReference>
<reference evidence="3 4" key="1">
    <citation type="submission" date="2014-05" db="EMBL/GenBank/DDBJ databases">
        <title>Draft genome sequence of a rare smut relative, Tilletiaria anomala UBC 951.</title>
        <authorList>
            <consortium name="DOE Joint Genome Institute"/>
            <person name="Toome M."/>
            <person name="Kuo A."/>
            <person name="Henrissat B."/>
            <person name="Lipzen A."/>
            <person name="Tritt A."/>
            <person name="Yoshinaga Y."/>
            <person name="Zane M."/>
            <person name="Barry K."/>
            <person name="Grigoriev I.V."/>
            <person name="Spatafora J.W."/>
            <person name="Aimea M.C."/>
        </authorList>
    </citation>
    <scope>NUCLEOTIDE SEQUENCE [LARGE SCALE GENOMIC DNA]</scope>
    <source>
        <strain evidence="3 4">UBC 951</strain>
    </source>
</reference>
<protein>
    <submittedName>
        <fullName evidence="3">Bola-like protein</fullName>
    </submittedName>
</protein>
<dbReference type="HOGENOM" id="CLU_109462_4_0_1"/>
<dbReference type="InParanoid" id="A0A066V7W9"/>
<dbReference type="PIRSF" id="PIRSF003113">
    <property type="entry name" value="BolA"/>
    <property type="match status" value="1"/>
</dbReference>
<dbReference type="PANTHER" id="PTHR46188:SF1">
    <property type="entry name" value="BOLA-LIKE PROTEIN 3"/>
    <property type="match status" value="1"/>
</dbReference>
<dbReference type="OrthoDB" id="4983at2759"/>
<dbReference type="RefSeq" id="XP_013240417.1">
    <property type="nucleotide sequence ID" value="XM_013384963.1"/>
</dbReference>
<sequence>MVTSKELEDAIRAKIQGVSAAVVSDVSGGCGQAYDVVIVSEAFEGLTTLKRHRLVNESLKDEIAQMHAFSQKTYTPKQYESQ</sequence>
<dbReference type="Pfam" id="PF01722">
    <property type="entry name" value="BolA"/>
    <property type="match status" value="1"/>
</dbReference>
<dbReference type="AlphaFoldDB" id="A0A066V7W9"/>
<comment type="similarity">
    <text evidence="1 2">Belongs to the BolA/IbaG family.</text>
</comment>
<comment type="caution">
    <text evidence="3">The sequence shown here is derived from an EMBL/GenBank/DDBJ whole genome shotgun (WGS) entry which is preliminary data.</text>
</comment>
<evidence type="ECO:0000256" key="2">
    <source>
        <dbReference type="RuleBase" id="RU003860"/>
    </source>
</evidence>
<gene>
    <name evidence="3" type="ORF">K437DRAFT_259761</name>
</gene>
<dbReference type="GeneID" id="25265366"/>
<dbReference type="InterPro" id="IPR052275">
    <property type="entry name" value="Mt_Fe-S_assembly_factor"/>
</dbReference>
<dbReference type="Gene3D" id="3.30.300.90">
    <property type="entry name" value="BolA-like"/>
    <property type="match status" value="1"/>
</dbReference>
<accession>A0A066V7W9</accession>
<evidence type="ECO:0000313" key="4">
    <source>
        <dbReference type="Proteomes" id="UP000027361"/>
    </source>
</evidence>
<dbReference type="InterPro" id="IPR036065">
    <property type="entry name" value="BolA-like_sf"/>
</dbReference>
<dbReference type="EMBL" id="JMSN01000136">
    <property type="protein sequence ID" value="KDN37586.1"/>
    <property type="molecule type" value="Genomic_DNA"/>
</dbReference>
<dbReference type="InterPro" id="IPR002634">
    <property type="entry name" value="BolA"/>
</dbReference>
<dbReference type="Proteomes" id="UP000027361">
    <property type="component" value="Unassembled WGS sequence"/>
</dbReference>
<name>A0A066V7W9_TILAU</name>
<dbReference type="GO" id="GO:0005759">
    <property type="term" value="C:mitochondrial matrix"/>
    <property type="evidence" value="ECO:0007669"/>
    <property type="project" value="TreeGrafter"/>
</dbReference>
<dbReference type="STRING" id="1037660.A0A066V7W9"/>
<evidence type="ECO:0000313" key="3">
    <source>
        <dbReference type="EMBL" id="KDN37586.1"/>
    </source>
</evidence>
<dbReference type="FunCoup" id="A0A066V7W9">
    <property type="interactions" value="272"/>
</dbReference>